<keyword evidence="3" id="KW-1185">Reference proteome</keyword>
<feature type="region of interest" description="Disordered" evidence="1">
    <location>
        <begin position="440"/>
        <end position="496"/>
    </location>
</feature>
<feature type="compositionally biased region" description="Acidic residues" evidence="1">
    <location>
        <begin position="1423"/>
        <end position="1432"/>
    </location>
</feature>
<feature type="region of interest" description="Disordered" evidence="1">
    <location>
        <begin position="1408"/>
        <end position="1432"/>
    </location>
</feature>
<dbReference type="EnsemblMetazoa" id="XM_022816625">
    <property type="protein sequence ID" value="XP_022672360"/>
    <property type="gene ID" value="LOC111255013"/>
</dbReference>
<reference evidence="2" key="1">
    <citation type="submission" date="2021-01" db="UniProtKB">
        <authorList>
            <consortium name="EnsemblMetazoa"/>
        </authorList>
    </citation>
    <scope>IDENTIFICATION</scope>
</reference>
<dbReference type="Proteomes" id="UP000594260">
    <property type="component" value="Unplaced"/>
</dbReference>
<accession>A0A7M7KXS5</accession>
<dbReference type="RefSeq" id="XP_022672360.1">
    <property type="nucleotide sequence ID" value="XM_022816625.1"/>
</dbReference>
<feature type="compositionally biased region" description="Polar residues" evidence="1">
    <location>
        <begin position="966"/>
        <end position="977"/>
    </location>
</feature>
<evidence type="ECO:0000256" key="1">
    <source>
        <dbReference type="SAM" id="MobiDB-lite"/>
    </source>
</evidence>
<feature type="region of interest" description="Disordered" evidence="1">
    <location>
        <begin position="1245"/>
        <end position="1268"/>
    </location>
</feature>
<name>A0A7M7KXS5_VARDE</name>
<proteinExistence type="predicted"/>
<protein>
    <submittedName>
        <fullName evidence="2">Uncharacterized protein</fullName>
    </submittedName>
</protein>
<feature type="compositionally biased region" description="Polar residues" evidence="1">
    <location>
        <begin position="885"/>
        <end position="897"/>
    </location>
</feature>
<feature type="compositionally biased region" description="Basic and acidic residues" evidence="1">
    <location>
        <begin position="1252"/>
        <end position="1264"/>
    </location>
</feature>
<sequence length="1701" mass="189797">MKPRRPNGPHRVCLCYRRSRVEESMISSIRDNLIRCDCEVVSDIAQCTTVLVLLTPGIFEFIDDNKDPVRTQLSYALRRLSHVSESHCNETQHAQLIAIKCDLFHWPKLDLLPEDIRALYTCNAVKWSLENRDTFLKHLLTQIDPELVQSRSLPMTSKAKGSEVQNITSATIVNSNVSHKQAKINDDEYKSDHEKSLVCHDSAFYMNAHVSWETLPSQPLMRDRRPPTSNSHIKQAVHIDYNINILNKEMANIPGKTEREPQESVPVDMSNNRLIPTALDSVEPISQQEADLKDASILDETTTVEILKTEKTASIGAWKSGKPPVFARMPTPEACSKSPKEAATDKVESHIGTEVKKPTKFLQKPRKLPSIDGLATVMYDPASTTGIEECGRYKKPKAPPGHTATHKSVPFISSQSVQASEETISISDVKICKKLGRQNPEGIPTIAETHPNRKGSFEREKGPRASRRASTGSSINEDFNTVLPSRPLGAGTSQERGADDVSFAQVQKLCTALSVEQAKRTSLDKTIDRKQHNRKFLSLGCLYRKKFTLHQELRFGRFAGEHPYGTLGQYRKFVTNDEFSDDSYYSAQTYTLLQKSIRASSKNDTEKYASEQQCGDNQEPVLIKDTYLPAVPLSSFNDEDTSVDTYRKPVPIVDGIGLSNASPAANAYGEQQARTWSYSVGVENPLMREISQSESPERCAARGVDGFKENVGFAHKERQRFFQPHDGNNELNNEDRIDYQQPLGSFLHKIVPRDNLSKGTYEHSTKFLSTFDICKKPELSIYDNIKYKQGSGQDQLAETLYRGDEETSLSVVATVRDAGTSHSSVHETILETVEPLQIQRMYPSQVAPFRWVYNPLEEPSEVKVFEADVRQAFKASVSERDIGSTAPSTTQSNVNQDQRLVNQSIASEVKGALKIDRVCHRMLHSLSQNKHDHPLPSSLERCPVNLNRQSLQRKDVSVSQLIQHDSVPVQTSTSSTENTHKGPLTLAPRTRDAIKTHVSEGIHRRSTEHPLLDATTTVINKNQLDRTSQVTTLAGGPIDSQENTHQKPSMLLKSPLNVDVGARESHVGQIGLIDTHSLPASDTYKNSVGSVLSEPSTNGNSSKNTRGAHVEIMCKASPVHNYIPLTKKPNKEPSTFMLEAPSNECEGLDISISSADQIQPAISASSIYKSLEDVYERPPTPIPDTLLIHTSSSDSENMDRRNPPKRQANVRMSLQQCQLGSSEQSIYQKLATPTFEETNANAVQLVDSQNSDDDRRTVLKKQSDDEAEFSPVQRFRQLSENERSSNHVERRSRSVIERAVSNFVSPPLRRVNSSGLLLSDELEMFVCQHRCQSSCYGLICPKRLALNPWVKHDANVLKDFTNLEILNRRRLSYLLAIEAQSFIRNHGHFSAATDMVWGNSYKSPNRGCEFLPKASEERNANPGDDDSSGTDEDQINYELSKIEKRRLSSQLEYALKPVMVLPPPKFKEAAGPATKSFTYETPKPPIDKEGRDNTVERLPSNGRANDESRVSLSEIKRSISSTAHSLENVKIEQIHNKSSTTAVTQSSLSSAVYGVPSGQAPMTEKSKVTECTVQQPLGVAHGTSYDTIKAQFEGQIVCEALLHKSIRGTGSSKRPSLPSEISELTARFALESWISIWNCVPPQEVPQLSDEQIISLHDHIRLILANQTTLKDVRAALYELIRRVFQKKPAFGVPAANNWSP</sequence>
<feature type="compositionally biased region" description="Polar residues" evidence="1">
    <location>
        <begin position="468"/>
        <end position="483"/>
    </location>
</feature>
<evidence type="ECO:0000313" key="2">
    <source>
        <dbReference type="EnsemblMetazoa" id="XP_022672360"/>
    </source>
</evidence>
<feature type="compositionally biased region" description="Basic and acidic residues" evidence="1">
    <location>
        <begin position="1485"/>
        <end position="1495"/>
    </location>
</feature>
<dbReference type="OrthoDB" id="10675714at2759"/>
<feature type="compositionally biased region" description="Basic and acidic residues" evidence="1">
    <location>
        <begin position="338"/>
        <end position="351"/>
    </location>
</feature>
<feature type="region of interest" description="Disordered" evidence="1">
    <location>
        <begin position="878"/>
        <end position="897"/>
    </location>
</feature>
<dbReference type="KEGG" id="vde:111255013"/>
<dbReference type="GeneID" id="111255013"/>
<dbReference type="InParanoid" id="A0A7M7KXS5"/>
<feature type="region of interest" description="Disordered" evidence="1">
    <location>
        <begin position="1469"/>
        <end position="1510"/>
    </location>
</feature>
<feature type="region of interest" description="Disordered" evidence="1">
    <location>
        <begin position="1179"/>
        <end position="1206"/>
    </location>
</feature>
<feature type="region of interest" description="Disordered" evidence="1">
    <location>
        <begin position="329"/>
        <end position="351"/>
    </location>
</feature>
<evidence type="ECO:0000313" key="3">
    <source>
        <dbReference type="Proteomes" id="UP000594260"/>
    </source>
</evidence>
<feature type="region of interest" description="Disordered" evidence="1">
    <location>
        <begin position="966"/>
        <end position="991"/>
    </location>
</feature>
<organism evidence="2 3">
    <name type="scientific">Varroa destructor</name>
    <name type="common">Honeybee mite</name>
    <dbReference type="NCBI Taxonomy" id="109461"/>
    <lineage>
        <taxon>Eukaryota</taxon>
        <taxon>Metazoa</taxon>
        <taxon>Ecdysozoa</taxon>
        <taxon>Arthropoda</taxon>
        <taxon>Chelicerata</taxon>
        <taxon>Arachnida</taxon>
        <taxon>Acari</taxon>
        <taxon>Parasitiformes</taxon>
        <taxon>Mesostigmata</taxon>
        <taxon>Gamasina</taxon>
        <taxon>Dermanyssoidea</taxon>
        <taxon>Varroidae</taxon>
        <taxon>Varroa</taxon>
    </lineage>
</organism>